<feature type="repeat" description="PPR" evidence="3">
    <location>
        <begin position="472"/>
        <end position="506"/>
    </location>
</feature>
<evidence type="ECO:0000256" key="4">
    <source>
        <dbReference type="SAM" id="MobiDB-lite"/>
    </source>
</evidence>
<reference evidence="5 6" key="1">
    <citation type="submission" date="2024-01" db="EMBL/GenBank/DDBJ databases">
        <title>A telomere-to-telomere, gap-free genome of sweet tea (Lithocarpus litseifolius).</title>
        <authorList>
            <person name="Zhou J."/>
        </authorList>
    </citation>
    <scope>NUCLEOTIDE SEQUENCE [LARGE SCALE GENOMIC DNA]</scope>
    <source>
        <strain evidence="5">Zhou-2022a</strain>
        <tissue evidence="5">Leaf</tissue>
    </source>
</reference>
<feature type="repeat" description="PPR" evidence="3">
    <location>
        <begin position="577"/>
        <end position="612"/>
    </location>
</feature>
<dbReference type="Pfam" id="PF13041">
    <property type="entry name" value="PPR_2"/>
    <property type="match status" value="2"/>
</dbReference>
<dbReference type="EMBL" id="JAZDWU010000007">
    <property type="protein sequence ID" value="KAK9997085.1"/>
    <property type="molecule type" value="Genomic_DNA"/>
</dbReference>
<dbReference type="InterPro" id="IPR011990">
    <property type="entry name" value="TPR-like_helical_dom_sf"/>
</dbReference>
<dbReference type="InterPro" id="IPR050667">
    <property type="entry name" value="PPR-containing_protein"/>
</dbReference>
<dbReference type="Gene3D" id="1.25.40.10">
    <property type="entry name" value="Tetratricopeptide repeat domain"/>
    <property type="match status" value="3"/>
</dbReference>
<evidence type="ECO:0000256" key="1">
    <source>
        <dbReference type="ARBA" id="ARBA00007626"/>
    </source>
</evidence>
<dbReference type="PANTHER" id="PTHR47939:SF10">
    <property type="entry name" value="PENTACOTRIPEPTIDE-REPEAT REGION OF PRORP DOMAIN-CONTAINING PROTEIN"/>
    <property type="match status" value="1"/>
</dbReference>
<proteinExistence type="inferred from homology"/>
<dbReference type="Pfam" id="PF12854">
    <property type="entry name" value="PPR_1"/>
    <property type="match status" value="1"/>
</dbReference>
<organism evidence="5 6">
    <name type="scientific">Lithocarpus litseifolius</name>
    <dbReference type="NCBI Taxonomy" id="425828"/>
    <lineage>
        <taxon>Eukaryota</taxon>
        <taxon>Viridiplantae</taxon>
        <taxon>Streptophyta</taxon>
        <taxon>Embryophyta</taxon>
        <taxon>Tracheophyta</taxon>
        <taxon>Spermatophyta</taxon>
        <taxon>Magnoliopsida</taxon>
        <taxon>eudicotyledons</taxon>
        <taxon>Gunneridae</taxon>
        <taxon>Pentapetalae</taxon>
        <taxon>rosids</taxon>
        <taxon>fabids</taxon>
        <taxon>Fagales</taxon>
        <taxon>Fagaceae</taxon>
        <taxon>Lithocarpus</taxon>
    </lineage>
</organism>
<feature type="repeat" description="PPR" evidence="3">
    <location>
        <begin position="331"/>
        <end position="365"/>
    </location>
</feature>
<sequence>MWRSVVVVRAAVSSRQGGAVWRRFYATQNPNHKVPASSSSKTQTQTESEIPVFSTNLGFPKRLFICQNPRFYSQTSTNPTDFEESSVGFVENGDTQLENSEIHGVSEQGLFGIDENRDTHLDSFVPGDGDEIFGVSDQSGDAQFDTFATGEENGDEEEEDDEINVEQLKNMLSLFQSSVDGSLESAHYEINVEQLENVLSLLQSSVDGSLESALDDMGLTLHEEFVVKVLETPLVLGENLIRFFKWGLKKKSEFKVTTCVVDALVRAICRELKKKDAYALWDLIKEVGEKENGVLNVEILNQLIALLSKLGKGKASLEVFYKFGDFGCVPNVDTYYFTIEALSRRSMFDWAWSVCEKMLDEGSLPENEKVGKIISWLCKGRKAKDAHSVYLFAKEKNQITPRSSVNFLISSLCREDETVKLALEMLGDFSGEARKYAIKPFSTVIHGLCRMKNVDGAKQLLSKMIAEGPPPGNAVFNSVISGYSKAGDLGEAIQIKKLMESRGLKPDVYTYTVIMSGYTNGGQMEEACKLLSEAKKKHSKLTPVIYHTLIRGYSKLEEFDKALKLLAEMEDFGVQPNVDEYNKLIQSLCLKALDWETAEKLLEEMKEKGLHLNGITKGLIRAVKEMEEEELVLGS</sequence>
<dbReference type="NCBIfam" id="TIGR00756">
    <property type="entry name" value="PPR"/>
    <property type="match status" value="4"/>
</dbReference>
<feature type="repeat" description="PPR" evidence="3">
    <location>
        <begin position="437"/>
        <end position="471"/>
    </location>
</feature>
<evidence type="ECO:0000256" key="3">
    <source>
        <dbReference type="PROSITE-ProRule" id="PRU00708"/>
    </source>
</evidence>
<evidence type="ECO:0000313" key="5">
    <source>
        <dbReference type="EMBL" id="KAK9997085.1"/>
    </source>
</evidence>
<keyword evidence="6" id="KW-1185">Reference proteome</keyword>
<comment type="caution">
    <text evidence="5">The sequence shown here is derived from an EMBL/GenBank/DDBJ whole genome shotgun (WGS) entry which is preliminary data.</text>
</comment>
<evidence type="ECO:0000256" key="2">
    <source>
        <dbReference type="ARBA" id="ARBA00022737"/>
    </source>
</evidence>
<dbReference type="InterPro" id="IPR002885">
    <property type="entry name" value="PPR_rpt"/>
</dbReference>
<feature type="region of interest" description="Disordered" evidence="4">
    <location>
        <begin position="30"/>
        <end position="49"/>
    </location>
</feature>
<accession>A0AAW2CFX2</accession>
<dbReference type="PROSITE" id="PS51375">
    <property type="entry name" value="PPR"/>
    <property type="match status" value="6"/>
</dbReference>
<name>A0AAW2CFX2_9ROSI</name>
<dbReference type="SUPFAM" id="SSF81901">
    <property type="entry name" value="HCP-like"/>
    <property type="match status" value="1"/>
</dbReference>
<protein>
    <recommendedName>
        <fullName evidence="7">Pentatricopeptide repeat-containing protein</fullName>
    </recommendedName>
</protein>
<comment type="similarity">
    <text evidence="1">Belongs to the PPR family. P subfamily.</text>
</comment>
<dbReference type="PANTHER" id="PTHR47939">
    <property type="entry name" value="MEMBRANE-ASSOCIATED SALT-INDUCIBLE PROTEIN-LIKE"/>
    <property type="match status" value="1"/>
</dbReference>
<feature type="compositionally biased region" description="Low complexity" evidence="4">
    <location>
        <begin position="37"/>
        <end position="49"/>
    </location>
</feature>
<feature type="repeat" description="PPR" evidence="3">
    <location>
        <begin position="542"/>
        <end position="576"/>
    </location>
</feature>
<gene>
    <name evidence="5" type="ORF">SO802_021771</name>
</gene>
<evidence type="ECO:0000313" key="6">
    <source>
        <dbReference type="Proteomes" id="UP001459277"/>
    </source>
</evidence>
<evidence type="ECO:0008006" key="7">
    <source>
        <dbReference type="Google" id="ProtNLM"/>
    </source>
</evidence>
<keyword evidence="2" id="KW-0677">Repeat</keyword>
<dbReference type="Proteomes" id="UP001459277">
    <property type="component" value="Unassembled WGS sequence"/>
</dbReference>
<dbReference type="AlphaFoldDB" id="A0AAW2CFX2"/>
<feature type="repeat" description="PPR" evidence="3">
    <location>
        <begin position="507"/>
        <end position="541"/>
    </location>
</feature>